<proteinExistence type="predicted"/>
<sequence length="53" mass="5921">MRRTHVEEQHPTFNPGVKLPMVAPDPASSAGLRPSRSPKMQIYIDAHDLAKIQ</sequence>
<evidence type="ECO:0000313" key="2">
    <source>
        <dbReference type="EMBL" id="CAG12386.1"/>
    </source>
</evidence>
<dbReference type="KEGG" id="tng:GSTEN00034649G001"/>
<feature type="compositionally biased region" description="Basic and acidic residues" evidence="1">
    <location>
        <begin position="1"/>
        <end position="10"/>
    </location>
</feature>
<gene>
    <name evidence="2" type="ORF">GSTENG00034649001</name>
</gene>
<organism evidence="2">
    <name type="scientific">Tetraodon nigroviridis</name>
    <name type="common">Spotted green pufferfish</name>
    <name type="synonym">Chelonodon nigroviridis</name>
    <dbReference type="NCBI Taxonomy" id="99883"/>
    <lineage>
        <taxon>Eukaryota</taxon>
        <taxon>Metazoa</taxon>
        <taxon>Chordata</taxon>
        <taxon>Craniata</taxon>
        <taxon>Vertebrata</taxon>
        <taxon>Euteleostomi</taxon>
        <taxon>Actinopterygii</taxon>
        <taxon>Neopterygii</taxon>
        <taxon>Teleostei</taxon>
        <taxon>Neoteleostei</taxon>
        <taxon>Acanthomorphata</taxon>
        <taxon>Eupercaria</taxon>
        <taxon>Tetraodontiformes</taxon>
        <taxon>Tetradontoidea</taxon>
        <taxon>Tetraodontidae</taxon>
        <taxon>Tetraodon</taxon>
    </lineage>
</organism>
<protein>
    <submittedName>
        <fullName evidence="2">(spotted green pufferfish) hypothetical protein</fullName>
    </submittedName>
</protein>
<dbReference type="EMBL" id="CAAE01015092">
    <property type="protein sequence ID" value="CAG12386.1"/>
    <property type="molecule type" value="Genomic_DNA"/>
</dbReference>
<reference evidence="2" key="2">
    <citation type="submission" date="2004-02" db="EMBL/GenBank/DDBJ databases">
        <authorList>
            <consortium name="Genoscope"/>
            <consortium name="Whitehead Institute Centre for Genome Research"/>
        </authorList>
    </citation>
    <scope>NUCLEOTIDE SEQUENCE</scope>
</reference>
<name>Q4RGU6_TETNG</name>
<feature type="region of interest" description="Disordered" evidence="1">
    <location>
        <begin position="1"/>
        <end position="39"/>
    </location>
</feature>
<evidence type="ECO:0000256" key="1">
    <source>
        <dbReference type="SAM" id="MobiDB-lite"/>
    </source>
</evidence>
<dbReference type="AlphaFoldDB" id="Q4RGU6"/>
<reference evidence="2" key="1">
    <citation type="journal article" date="2004" name="Nature">
        <title>Genome duplication in the teleost fish Tetraodon nigroviridis reveals the early vertebrate proto-karyotype.</title>
        <authorList>
            <person name="Jaillon O."/>
            <person name="Aury J.-M."/>
            <person name="Brunet F."/>
            <person name="Petit J.-L."/>
            <person name="Stange-Thomann N."/>
            <person name="Mauceli E."/>
            <person name="Bouneau L."/>
            <person name="Fischer C."/>
            <person name="Ozouf-Costaz C."/>
            <person name="Bernot A."/>
            <person name="Nicaud S."/>
            <person name="Jaffe D."/>
            <person name="Fisher S."/>
            <person name="Lutfalla G."/>
            <person name="Dossat C."/>
            <person name="Segurens B."/>
            <person name="Dasilva C."/>
            <person name="Salanoubat M."/>
            <person name="Levy M."/>
            <person name="Boudet N."/>
            <person name="Castellano S."/>
            <person name="Anthouard V."/>
            <person name="Jubin C."/>
            <person name="Castelli V."/>
            <person name="Katinka M."/>
            <person name="Vacherie B."/>
            <person name="Biemont C."/>
            <person name="Skalli Z."/>
            <person name="Cattolico L."/>
            <person name="Poulain J."/>
            <person name="De Berardinis V."/>
            <person name="Cruaud C."/>
            <person name="Duprat S."/>
            <person name="Brottier P."/>
            <person name="Coutanceau J.-P."/>
            <person name="Gouzy J."/>
            <person name="Parra G."/>
            <person name="Lardier G."/>
            <person name="Chapple C."/>
            <person name="McKernan K.J."/>
            <person name="McEwan P."/>
            <person name="Bosak S."/>
            <person name="Kellis M."/>
            <person name="Volff J.-N."/>
            <person name="Guigo R."/>
            <person name="Zody M.C."/>
            <person name="Mesirov J."/>
            <person name="Lindblad-Toh K."/>
            <person name="Birren B."/>
            <person name="Nusbaum C."/>
            <person name="Kahn D."/>
            <person name="Robinson-Rechavi M."/>
            <person name="Laudet V."/>
            <person name="Schachter V."/>
            <person name="Quetier F."/>
            <person name="Saurin W."/>
            <person name="Scarpelli C."/>
            <person name="Wincker P."/>
            <person name="Lander E.S."/>
            <person name="Weissenbach J."/>
            <person name="Roest Crollius H."/>
        </authorList>
    </citation>
    <scope>NUCLEOTIDE SEQUENCE [LARGE SCALE GENOMIC DNA]</scope>
</reference>
<accession>Q4RGU6</accession>
<comment type="caution">
    <text evidence="2">The sequence shown here is derived from an EMBL/GenBank/DDBJ whole genome shotgun (WGS) entry which is preliminary data.</text>
</comment>